<dbReference type="PANTHER" id="PTHR17598">
    <property type="entry name" value="DNA POLYMERASE DELTA SUBUNIT 3"/>
    <property type="match status" value="1"/>
</dbReference>
<evidence type="ECO:0000256" key="1">
    <source>
        <dbReference type="ARBA" id="ARBA00004123"/>
    </source>
</evidence>
<reference evidence="6" key="1">
    <citation type="submission" date="2020-08" db="EMBL/GenBank/DDBJ databases">
        <title>Multicomponent nature underlies the extraordinary mechanical properties of spider dragline silk.</title>
        <authorList>
            <person name="Kono N."/>
            <person name="Nakamura H."/>
            <person name="Mori M."/>
            <person name="Yoshida Y."/>
            <person name="Ohtoshi R."/>
            <person name="Malay A.D."/>
            <person name="Moran D.A.P."/>
            <person name="Tomita M."/>
            <person name="Numata K."/>
            <person name="Arakawa K."/>
        </authorList>
    </citation>
    <scope>NUCLEOTIDE SEQUENCE</scope>
</reference>
<feature type="compositionally biased region" description="Basic and acidic residues" evidence="5">
    <location>
        <begin position="238"/>
        <end position="260"/>
    </location>
</feature>
<dbReference type="InterPro" id="IPR041913">
    <property type="entry name" value="POLD3_sf"/>
</dbReference>
<dbReference type="Proteomes" id="UP000887013">
    <property type="component" value="Unassembled WGS sequence"/>
</dbReference>
<comment type="caution">
    <text evidence="6">The sequence shown here is derived from an EMBL/GenBank/DDBJ whole genome shotgun (WGS) entry which is preliminary data.</text>
</comment>
<feature type="compositionally biased region" description="Polar residues" evidence="5">
    <location>
        <begin position="188"/>
        <end position="208"/>
    </location>
</feature>
<dbReference type="OrthoDB" id="514823at2759"/>
<feature type="compositionally biased region" description="Acidic residues" evidence="5">
    <location>
        <begin position="371"/>
        <end position="381"/>
    </location>
</feature>
<sequence>MSREACFERLEELISDESRTATYKLLSRECKIHVNLAKQFLQEFADKQKSEIANLHITYFVAGYAKEEKGSPLKLYVVPQNNLDNIKKNLSEVTSCHIFSVGIGKRDEWGLYRDDHPYNATLENNLLYSAIKQSNIEIKSPVLSRATNGQSNGLKKETKVPIVKKEGASFFKNIAKDSVVQKNDKQAESNNVEGSTDSTESNSITDSNEVGKSKTNSTEKQKPEKSHKPNTLASMWQKNEDKMKDINSKSDGKAKTKLPQETKSVPKNNIMSMFSKQAGKKIENNSKKISTLQSTNTSDKTNSSKDIPVSDSKSVELSKPKEEMKSSKTISQKRKSSQKQSKTSSKLKNENISDEKFEPRKKKHKRICTFDDSDSESESEEAQNKAQRSLWEPEDPLEAVSSVPPATPASDDSEELIPPTPPFVSKGKKKVWKTVQKTFEEDGFLVTKQDKELVSEDDEDPIPQKIKNKEVNKPNQFTYRKQASLTSFFKQK</sequence>
<comment type="subcellular location">
    <subcellularLocation>
        <location evidence="1">Nucleus</location>
    </subcellularLocation>
</comment>
<dbReference type="GO" id="GO:0006297">
    <property type="term" value="P:nucleotide-excision repair, DNA gap filling"/>
    <property type="evidence" value="ECO:0007669"/>
    <property type="project" value="TreeGrafter"/>
</dbReference>
<accession>A0A8X6UDA6</accession>
<evidence type="ECO:0000256" key="4">
    <source>
        <dbReference type="ARBA" id="ARBA00023242"/>
    </source>
</evidence>
<keyword evidence="3" id="KW-0235">DNA replication</keyword>
<evidence type="ECO:0000256" key="5">
    <source>
        <dbReference type="SAM" id="MobiDB-lite"/>
    </source>
</evidence>
<dbReference type="GO" id="GO:0006271">
    <property type="term" value="P:DNA strand elongation involved in DNA replication"/>
    <property type="evidence" value="ECO:0007669"/>
    <property type="project" value="TreeGrafter"/>
</dbReference>
<feature type="compositionally biased region" description="Polar residues" evidence="5">
    <location>
        <begin position="261"/>
        <end position="275"/>
    </location>
</feature>
<gene>
    <name evidence="6" type="ORF">NPIL_629601</name>
</gene>
<evidence type="ECO:0000313" key="6">
    <source>
        <dbReference type="EMBL" id="GFU19789.1"/>
    </source>
</evidence>
<keyword evidence="7" id="KW-1185">Reference proteome</keyword>
<dbReference type="PANTHER" id="PTHR17598:SF13">
    <property type="entry name" value="DNA POLYMERASE DELTA SUBUNIT 3"/>
    <property type="match status" value="1"/>
</dbReference>
<feature type="compositionally biased region" description="Low complexity" evidence="5">
    <location>
        <begin position="294"/>
        <end position="306"/>
    </location>
</feature>
<dbReference type="AlphaFoldDB" id="A0A8X6UDA6"/>
<feature type="compositionally biased region" description="Basic and acidic residues" evidence="5">
    <location>
        <begin position="209"/>
        <end position="227"/>
    </location>
</feature>
<feature type="compositionally biased region" description="Basic and acidic residues" evidence="5">
    <location>
        <begin position="347"/>
        <end position="358"/>
    </location>
</feature>
<dbReference type="GO" id="GO:0043625">
    <property type="term" value="C:delta DNA polymerase complex"/>
    <property type="evidence" value="ECO:0007669"/>
    <property type="project" value="InterPro"/>
</dbReference>
<keyword evidence="4" id="KW-0539">Nucleus</keyword>
<dbReference type="GO" id="GO:0003887">
    <property type="term" value="F:DNA-directed DNA polymerase activity"/>
    <property type="evidence" value="ECO:0007669"/>
    <property type="project" value="TreeGrafter"/>
</dbReference>
<dbReference type="Gene3D" id="3.90.1030.20">
    <property type="entry name" value="DNA polymerase delta, p66 (Cdc27) subunit, wHTH domain"/>
    <property type="match status" value="1"/>
</dbReference>
<proteinExistence type="predicted"/>
<dbReference type="Pfam" id="PF09507">
    <property type="entry name" value="CDC27"/>
    <property type="match status" value="1"/>
</dbReference>
<evidence type="ECO:0000256" key="3">
    <source>
        <dbReference type="ARBA" id="ARBA00022705"/>
    </source>
</evidence>
<feature type="compositionally biased region" description="Basic and acidic residues" evidence="5">
    <location>
        <begin position="313"/>
        <end position="326"/>
    </location>
</feature>
<evidence type="ECO:0000256" key="2">
    <source>
        <dbReference type="ARBA" id="ARBA00017589"/>
    </source>
</evidence>
<name>A0A8X6UDA6_NEPPI</name>
<organism evidence="6 7">
    <name type="scientific">Nephila pilipes</name>
    <name type="common">Giant wood spider</name>
    <name type="synonym">Nephila maculata</name>
    <dbReference type="NCBI Taxonomy" id="299642"/>
    <lineage>
        <taxon>Eukaryota</taxon>
        <taxon>Metazoa</taxon>
        <taxon>Ecdysozoa</taxon>
        <taxon>Arthropoda</taxon>
        <taxon>Chelicerata</taxon>
        <taxon>Arachnida</taxon>
        <taxon>Araneae</taxon>
        <taxon>Araneomorphae</taxon>
        <taxon>Entelegynae</taxon>
        <taxon>Araneoidea</taxon>
        <taxon>Nephilidae</taxon>
        <taxon>Nephila</taxon>
    </lineage>
</organism>
<dbReference type="InterPro" id="IPR019038">
    <property type="entry name" value="POLD3"/>
</dbReference>
<evidence type="ECO:0000313" key="7">
    <source>
        <dbReference type="Proteomes" id="UP000887013"/>
    </source>
</evidence>
<dbReference type="GO" id="GO:1904161">
    <property type="term" value="P:DNA synthesis involved in UV-damage excision repair"/>
    <property type="evidence" value="ECO:0007669"/>
    <property type="project" value="TreeGrafter"/>
</dbReference>
<protein>
    <recommendedName>
        <fullName evidence="2">DNA polymerase delta subunit 3</fullName>
    </recommendedName>
</protein>
<feature type="region of interest" description="Disordered" evidence="5">
    <location>
        <begin position="181"/>
        <end position="428"/>
    </location>
</feature>
<dbReference type="EMBL" id="BMAW01080480">
    <property type="protein sequence ID" value="GFU19789.1"/>
    <property type="molecule type" value="Genomic_DNA"/>
</dbReference>